<keyword evidence="2 4" id="KW-0547">Nucleotide-binding</keyword>
<proteinExistence type="inferred from homology"/>
<evidence type="ECO:0000256" key="1">
    <source>
        <dbReference type="ARBA" id="ARBA00007381"/>
    </source>
</evidence>
<dbReference type="GO" id="GO:0140662">
    <property type="term" value="F:ATP-dependent protein folding chaperone"/>
    <property type="evidence" value="ECO:0007669"/>
    <property type="project" value="InterPro"/>
</dbReference>
<dbReference type="FunFam" id="3.90.640.10:FF:000010">
    <property type="entry name" value="heat shock 70 kDa protein 14"/>
    <property type="match status" value="1"/>
</dbReference>
<dbReference type="InterPro" id="IPR013126">
    <property type="entry name" value="Hsp_70_fam"/>
</dbReference>
<accession>A0A8S1Q938</accession>
<keyword evidence="5" id="KW-0175">Coiled coil</keyword>
<comment type="caution">
    <text evidence="7">The sequence shown here is derived from an EMBL/GenBank/DDBJ whole genome shotgun (WGS) entry which is preliminary data.</text>
</comment>
<dbReference type="PROSITE" id="PS00329">
    <property type="entry name" value="HSP70_2"/>
    <property type="match status" value="1"/>
</dbReference>
<feature type="coiled-coil region" evidence="5">
    <location>
        <begin position="527"/>
        <end position="564"/>
    </location>
</feature>
<evidence type="ECO:0000313" key="7">
    <source>
        <dbReference type="EMBL" id="CAD8112102.1"/>
    </source>
</evidence>
<keyword evidence="6" id="KW-0732">Signal</keyword>
<dbReference type="PROSITE" id="PS00297">
    <property type="entry name" value="HSP70_1"/>
    <property type="match status" value="1"/>
</dbReference>
<protein>
    <submittedName>
        <fullName evidence="7">Uncharacterized protein</fullName>
    </submittedName>
</protein>
<dbReference type="GO" id="GO:0005524">
    <property type="term" value="F:ATP binding"/>
    <property type="evidence" value="ECO:0007669"/>
    <property type="project" value="UniProtKB-KW"/>
</dbReference>
<keyword evidence="8" id="KW-1185">Reference proteome</keyword>
<sequence>MIQVFFAIFLTITLANQVVYGDPIIGIDLGTTYSSVCFQNNYNVEIIPNEKGFKTTPTVVALSNDEFIVGEDAQEQAIINPNNTFYDIKRLTGRSCYHPTVSKAKKNLLYNLTIQNKRIYIEVPKYKNESPKLFSIDQIQAMVLTKLKNQASSYLGQPIKNVVMTVPIGFDDSQKQATIDIAKIAGLNVVKIISEPKAVAIAYGKDKEQGEKNILVFDFGGGTLDITVLKIKKNYIEDISHGSEINLGGEDFDFNLVKYFIEQIKESTKIDIKDNKYAIQALKIEAKKAKEILSSQKIAIIKIKNLIQGYDFNHSITREKFEDLNENLFERTKLTIQSAYDQSNLSKDEIADVILAGGSSRIPKVQQIIENFFTQSKIIKDQIQDELVCVGAAIQANQLTKKGQQSTNRIVEISKTPISFGVEIEGGLMSIIIPKLSKYPLSLSKLYTTIHDYQSTVLISIFQGENKFTILNTQIGEFELTGIQVAKKRIPQIEVTFSLDFNGILQVTAIDLETKSSNNQVIAKNLLRPTEEEIQNLTKDNEDIQKEEEEKLQSIEKLKIYQNEFLKDLQMSEYKDLLKEIEYDQIIQLLTSSTQWVKMNEHNTKIKKEVFKKELENLQNQINKILNKKRDL</sequence>
<keyword evidence="3 4" id="KW-0067">ATP-binding</keyword>
<dbReference type="OMA" id="TTIADYQ"/>
<dbReference type="AlphaFoldDB" id="A0A8S1Q938"/>
<feature type="signal peptide" evidence="6">
    <location>
        <begin position="1"/>
        <end position="21"/>
    </location>
</feature>
<organism evidence="7 8">
    <name type="scientific">Paramecium primaurelia</name>
    <dbReference type="NCBI Taxonomy" id="5886"/>
    <lineage>
        <taxon>Eukaryota</taxon>
        <taxon>Sar</taxon>
        <taxon>Alveolata</taxon>
        <taxon>Ciliophora</taxon>
        <taxon>Intramacronucleata</taxon>
        <taxon>Oligohymenophorea</taxon>
        <taxon>Peniculida</taxon>
        <taxon>Parameciidae</taxon>
        <taxon>Paramecium</taxon>
    </lineage>
</organism>
<gene>
    <name evidence="7" type="ORF">PPRIM_AZ9-3.1.T1500036</name>
</gene>
<feature type="coiled-coil region" evidence="5">
    <location>
        <begin position="601"/>
        <end position="628"/>
    </location>
</feature>
<dbReference type="Pfam" id="PF00012">
    <property type="entry name" value="HSP70"/>
    <property type="match status" value="1"/>
</dbReference>
<dbReference type="PROSITE" id="PS01036">
    <property type="entry name" value="HSP70_3"/>
    <property type="match status" value="1"/>
</dbReference>
<comment type="similarity">
    <text evidence="1 4">Belongs to the heat shock protein 70 family.</text>
</comment>
<dbReference type="InterPro" id="IPR018181">
    <property type="entry name" value="Heat_shock_70_CS"/>
</dbReference>
<name>A0A8S1Q938_PARPR</name>
<feature type="chain" id="PRO_5035895950" evidence="6">
    <location>
        <begin position="22"/>
        <end position="632"/>
    </location>
</feature>
<evidence type="ECO:0000256" key="4">
    <source>
        <dbReference type="RuleBase" id="RU003322"/>
    </source>
</evidence>
<evidence type="ECO:0000256" key="5">
    <source>
        <dbReference type="SAM" id="Coils"/>
    </source>
</evidence>
<evidence type="ECO:0000256" key="2">
    <source>
        <dbReference type="ARBA" id="ARBA00022741"/>
    </source>
</evidence>
<dbReference type="PANTHER" id="PTHR19375">
    <property type="entry name" value="HEAT SHOCK PROTEIN 70KDA"/>
    <property type="match status" value="1"/>
</dbReference>
<evidence type="ECO:0000256" key="6">
    <source>
        <dbReference type="SAM" id="SignalP"/>
    </source>
</evidence>
<dbReference type="Proteomes" id="UP000688137">
    <property type="component" value="Unassembled WGS sequence"/>
</dbReference>
<dbReference type="CDD" id="cd24028">
    <property type="entry name" value="ASKHA_NBD_HSP70_HSPA1-like"/>
    <property type="match status" value="1"/>
</dbReference>
<dbReference type="EMBL" id="CAJJDM010000155">
    <property type="protein sequence ID" value="CAD8112102.1"/>
    <property type="molecule type" value="Genomic_DNA"/>
</dbReference>
<reference evidence="7" key="1">
    <citation type="submission" date="2021-01" db="EMBL/GenBank/DDBJ databases">
        <authorList>
            <consortium name="Genoscope - CEA"/>
            <person name="William W."/>
        </authorList>
    </citation>
    <scope>NUCLEOTIDE SEQUENCE</scope>
</reference>
<evidence type="ECO:0000256" key="3">
    <source>
        <dbReference type="ARBA" id="ARBA00022840"/>
    </source>
</evidence>
<evidence type="ECO:0000313" key="8">
    <source>
        <dbReference type="Proteomes" id="UP000688137"/>
    </source>
</evidence>